<name>A0A382JIE4_9ZZZZ</name>
<organism evidence="1">
    <name type="scientific">marine metagenome</name>
    <dbReference type="NCBI Taxonomy" id="408172"/>
    <lineage>
        <taxon>unclassified sequences</taxon>
        <taxon>metagenomes</taxon>
        <taxon>ecological metagenomes</taxon>
    </lineage>
</organism>
<gene>
    <name evidence="1" type="ORF">METZ01_LOCUS263781</name>
</gene>
<protein>
    <submittedName>
        <fullName evidence="1">Uncharacterized protein</fullName>
    </submittedName>
</protein>
<sequence>MESGENKTPAKYLLKKYLTRKIGIVIIDIDN</sequence>
<evidence type="ECO:0000313" key="1">
    <source>
        <dbReference type="EMBL" id="SVC10927.1"/>
    </source>
</evidence>
<dbReference type="AlphaFoldDB" id="A0A382JIE4"/>
<accession>A0A382JIE4</accession>
<reference evidence="1" key="1">
    <citation type="submission" date="2018-05" db="EMBL/GenBank/DDBJ databases">
        <authorList>
            <person name="Lanie J.A."/>
            <person name="Ng W.-L."/>
            <person name="Kazmierczak K.M."/>
            <person name="Andrzejewski T.M."/>
            <person name="Davidsen T.M."/>
            <person name="Wayne K.J."/>
            <person name="Tettelin H."/>
            <person name="Glass J.I."/>
            <person name="Rusch D."/>
            <person name="Podicherti R."/>
            <person name="Tsui H.-C.T."/>
            <person name="Winkler M.E."/>
        </authorList>
    </citation>
    <scope>NUCLEOTIDE SEQUENCE</scope>
</reference>
<proteinExistence type="predicted"/>
<dbReference type="EMBL" id="UINC01074073">
    <property type="protein sequence ID" value="SVC10927.1"/>
    <property type="molecule type" value="Genomic_DNA"/>
</dbReference>